<dbReference type="Pfam" id="PF00348">
    <property type="entry name" value="polyprenyl_synt"/>
    <property type="match status" value="1"/>
</dbReference>
<reference evidence="4" key="1">
    <citation type="journal article" date="2019" name="Int. J. Syst. Evol. Microbiol.">
        <title>The Global Catalogue of Microorganisms (GCM) 10K type strain sequencing project: providing services to taxonomists for standard genome sequencing and annotation.</title>
        <authorList>
            <consortium name="The Broad Institute Genomics Platform"/>
            <consortium name="The Broad Institute Genome Sequencing Center for Infectious Disease"/>
            <person name="Wu L."/>
            <person name="Ma J."/>
        </authorList>
    </citation>
    <scope>NUCLEOTIDE SEQUENCE [LARGE SCALE GENOMIC DNA]</scope>
    <source>
        <strain evidence="4">JCM 16702</strain>
    </source>
</reference>
<sequence length="340" mass="36811">MINHVVRSARSAGREEQPHEWTPEEVYAALRAEFAERWPATLHGLGRVQRYALIPPGKLVRPLLTVWSALAVGGRLDHVLPVAVGSEAAHTASLMHDDIIDGDDIRRSRPAVHIAFGVEPAIIAGNSLLIEILGSLVRVADRGVPLQAVLEAMRIAADAGAAACRGAYDELALAGRLDCPVDTYLAMAHGKTAVFTRAACQSGAVLGGAGPEQVDALAAYGEQYGMAFQIRDDMLAYRTGDATSKNGKPADSDLRNRRPTLPLLLAYQRGTGQQRRTLRRALTRRAPSLQQVHQILHETGALARAHHMADQYWGRARQALNRLPQSRARTELAAMPLPAP</sequence>
<evidence type="ECO:0000256" key="1">
    <source>
        <dbReference type="RuleBase" id="RU004466"/>
    </source>
</evidence>
<feature type="compositionally biased region" description="Basic and acidic residues" evidence="2">
    <location>
        <begin position="12"/>
        <end position="21"/>
    </location>
</feature>
<dbReference type="Gene3D" id="1.10.600.10">
    <property type="entry name" value="Farnesyl Diphosphate Synthase"/>
    <property type="match status" value="1"/>
</dbReference>
<comment type="similarity">
    <text evidence="1">Belongs to the FPP/GGPP synthase family.</text>
</comment>
<dbReference type="SFLD" id="SFLDS00005">
    <property type="entry name" value="Isoprenoid_Synthase_Type_I"/>
    <property type="match status" value="1"/>
</dbReference>
<dbReference type="SUPFAM" id="SSF48576">
    <property type="entry name" value="Terpenoid synthases"/>
    <property type="match status" value="1"/>
</dbReference>
<evidence type="ECO:0000313" key="4">
    <source>
        <dbReference type="Proteomes" id="UP001500683"/>
    </source>
</evidence>
<keyword evidence="1" id="KW-0808">Transferase</keyword>
<keyword evidence="4" id="KW-1185">Reference proteome</keyword>
<dbReference type="RefSeq" id="WP_344945764.1">
    <property type="nucleotide sequence ID" value="NZ_BAAAZG010000016.1"/>
</dbReference>
<proteinExistence type="inferred from homology"/>
<feature type="region of interest" description="Disordered" evidence="2">
    <location>
        <begin position="1"/>
        <end position="21"/>
    </location>
</feature>
<gene>
    <name evidence="3" type="ORF">GCM10022214_26000</name>
</gene>
<dbReference type="InterPro" id="IPR000092">
    <property type="entry name" value="Polyprenyl_synt"/>
</dbReference>
<comment type="caution">
    <text evidence="3">The sequence shown here is derived from an EMBL/GenBank/DDBJ whole genome shotgun (WGS) entry which is preliminary data.</text>
</comment>
<dbReference type="InterPro" id="IPR008949">
    <property type="entry name" value="Isoprenoid_synthase_dom_sf"/>
</dbReference>
<accession>A0ABP7VL00</accession>
<evidence type="ECO:0000313" key="3">
    <source>
        <dbReference type="EMBL" id="GAA4069549.1"/>
    </source>
</evidence>
<evidence type="ECO:0000256" key="2">
    <source>
        <dbReference type="SAM" id="MobiDB-lite"/>
    </source>
</evidence>
<dbReference type="Proteomes" id="UP001500683">
    <property type="component" value="Unassembled WGS sequence"/>
</dbReference>
<dbReference type="PANTHER" id="PTHR12001:SF86">
    <property type="entry name" value="GERANYLGERANYL DIPHOSPHATE SYNTHASE"/>
    <property type="match status" value="1"/>
</dbReference>
<protein>
    <submittedName>
        <fullName evidence="3">Polyprenyl synthetase family protein</fullName>
    </submittedName>
</protein>
<organism evidence="3 4">
    <name type="scientific">Actinomadura miaoliensis</name>
    <dbReference type="NCBI Taxonomy" id="430685"/>
    <lineage>
        <taxon>Bacteria</taxon>
        <taxon>Bacillati</taxon>
        <taxon>Actinomycetota</taxon>
        <taxon>Actinomycetes</taxon>
        <taxon>Streptosporangiales</taxon>
        <taxon>Thermomonosporaceae</taxon>
        <taxon>Actinomadura</taxon>
    </lineage>
</organism>
<name>A0ABP7VL00_9ACTN</name>
<dbReference type="PANTHER" id="PTHR12001">
    <property type="entry name" value="GERANYLGERANYL PYROPHOSPHATE SYNTHASE"/>
    <property type="match status" value="1"/>
</dbReference>
<dbReference type="EMBL" id="BAAAZG010000016">
    <property type="protein sequence ID" value="GAA4069549.1"/>
    <property type="molecule type" value="Genomic_DNA"/>
</dbReference>
<dbReference type="CDD" id="cd00685">
    <property type="entry name" value="Trans_IPPS_HT"/>
    <property type="match status" value="1"/>
</dbReference>